<dbReference type="RefSeq" id="XP_025366280.1">
    <property type="nucleotide sequence ID" value="XM_025516540.1"/>
</dbReference>
<evidence type="ECO:0000256" key="6">
    <source>
        <dbReference type="ARBA" id="ARBA00022859"/>
    </source>
</evidence>
<reference evidence="9 10" key="1">
    <citation type="journal article" date="2018" name="Mol. Biol. Evol.">
        <title>Broad Genomic Sampling Reveals a Smut Pathogenic Ancestry of the Fungal Clade Ustilaginomycotina.</title>
        <authorList>
            <person name="Kijpornyongpan T."/>
            <person name="Mondo S.J."/>
            <person name="Barry K."/>
            <person name="Sandor L."/>
            <person name="Lee J."/>
            <person name="Lipzen A."/>
            <person name="Pangilinan J."/>
            <person name="LaButti K."/>
            <person name="Hainaut M."/>
            <person name="Henrissat B."/>
            <person name="Grigoriev I.V."/>
            <person name="Spatafora J.W."/>
            <person name="Aime M.C."/>
        </authorList>
    </citation>
    <scope>NUCLEOTIDE SEQUENCE [LARGE SCALE GENOMIC DNA]</scope>
    <source>
        <strain evidence="9 10">MCA 4658</strain>
    </source>
</reference>
<dbReference type="GO" id="GO:0008270">
    <property type="term" value="F:zinc ion binding"/>
    <property type="evidence" value="ECO:0007669"/>
    <property type="project" value="UniProtKB-KW"/>
</dbReference>
<dbReference type="GO" id="GO:0016787">
    <property type="term" value="F:hydrolase activity"/>
    <property type="evidence" value="ECO:0007669"/>
    <property type="project" value="UniProtKB-KW"/>
</dbReference>
<dbReference type="InterPro" id="IPR047187">
    <property type="entry name" value="SF1_C_Upf1"/>
</dbReference>
<dbReference type="InterPro" id="IPR027417">
    <property type="entry name" value="P-loop_NTPase"/>
</dbReference>
<feature type="domain" description="RZ-type" evidence="8">
    <location>
        <begin position="1992"/>
        <end position="2065"/>
    </location>
</feature>
<dbReference type="Pfam" id="PF20173">
    <property type="entry name" value="ZnF_RZ-type"/>
    <property type="match status" value="1"/>
</dbReference>
<dbReference type="PROSITE" id="PS51981">
    <property type="entry name" value="ZF_RZ"/>
    <property type="match status" value="1"/>
</dbReference>
<evidence type="ECO:0000256" key="5">
    <source>
        <dbReference type="ARBA" id="ARBA00022833"/>
    </source>
</evidence>
<accession>A0A316VP71</accession>
<dbReference type="Pfam" id="PF13087">
    <property type="entry name" value="AAA_12"/>
    <property type="match status" value="1"/>
</dbReference>
<dbReference type="GO" id="GO:0005737">
    <property type="term" value="C:cytoplasm"/>
    <property type="evidence" value="ECO:0007669"/>
    <property type="project" value="UniProtKB-SubCell"/>
</dbReference>
<dbReference type="Proteomes" id="UP000245783">
    <property type="component" value="Unassembled WGS sequence"/>
</dbReference>
<evidence type="ECO:0000313" key="9">
    <source>
        <dbReference type="EMBL" id="PWN39120.1"/>
    </source>
</evidence>
<dbReference type="InParanoid" id="A0A316VP71"/>
<feature type="region of interest" description="Disordered" evidence="7">
    <location>
        <begin position="876"/>
        <end position="951"/>
    </location>
</feature>
<dbReference type="InterPro" id="IPR045055">
    <property type="entry name" value="DNA2/NAM7-like"/>
</dbReference>
<dbReference type="OrthoDB" id="2423195at2759"/>
<keyword evidence="3" id="KW-0479">Metal-binding</keyword>
<dbReference type="InterPro" id="IPR046439">
    <property type="entry name" value="ZF_RZ_dom"/>
</dbReference>
<dbReference type="SUPFAM" id="SSF52540">
    <property type="entry name" value="P-loop containing nucleoside triphosphate hydrolases"/>
    <property type="match status" value="1"/>
</dbReference>
<sequence length="2075" mass="230440">MLGTKAVAEGNEPISFEPPRLQRVLMQTLHTRRSNVLFPRSGISPEDVHRRLNTFLRPAFDFDHPDQAKVLGSMLVSMNAWSDHSARAELVGRMADRNRSRASTLRKILIADHESTTTSFASPKMSFQQIMVPVLLFLSSEQVLDSTSVNRSHLLGIVELSLAPMLESIQCHLSTLLKARQLKAPGNPRNFNLITHFQVVWPTCILLEEYTKIFSEAADLHRKVLWNFCAFLLKWLKEWLNILQTGGFDEDLFSSLSTKEQQYCVKQAEDVLLRLQARLTPVVPEPSANAQRPQFVTDVPSISTGQLAWLHAAWENTGPGELRKAGPRHDNDHADITRIKIGPTAQELKCDVPPFLPSTVAGAPHHLPENSMARVIDTQFRLLRHEFLGPLLETLPILIKDLRQTLLGNAEHNECSRLLAAHGGVYRGPEDGATLRLYGDGEQGPAVGIVLPAPASLDIRNAHRKDSVAYWQSITRHALTFGALVAYVALADSEAEMTVQLGTVVSHLGNQCNRFVGADGSLTIDVHFFDNAMLKVAAGHGEDLRGISLLAEVSGVLFNTVEPFLRSLQRLADQARDIPFSEVITSRAAGSLRDVEMEPPNYSRIPGFKFDLTGLLKKPPPRDQAFLKLLAAIAENLDEAPSETTEETDSSTDGSSDGTQDAPNLHVEPGNIRQQAPLADGVLDASQMTALLSTLDTQVSLIQGPPGTGKSYTGVHLLSTLLDSGISPILVVCVTNHALDRFLNDLHGHGISSLVRLGSRSQHDTISQFNLDTLCEAVPRARSGEYARAFKNIKETEQSMLDAAKVASRTHWNYKLLQELLEDNYPRQLHAIQQPPDHIAQLWEEYRTWSRADKPSYDETLLSYWASLQDLERSDQATRVPSDAGALSSSTVPLQRGHDNDKPATNMWSALQSKYDSDDSEAANGSDDGDDGSDVGWFWNSDESAEPDKRAVMPTLDADVTDSSSTSSSASQASTLVRPLEELLADTELWTFSQGERQRLLEHWQGDLMRIAIPEMDRAAQQLTAAKAAINELRDQTRLQVAREAKVIGCTTTGAAQLCGLLERIKPRVLVVEEAGEVLEAHVLACLTRSMEQLVLIGDPMQLRPHVNNFGLSVENARGGQAYRLDLSLMERLASECRIPMRRLEVQRRMRPEISELVRGLYENLEDHDTTLDRPDVKGLGKNVMWIHHTHREETMQHSTSKSNAYEVEMAAATVRHLLNQGYTKPGDICILVTYLGQLVRMRERLASEHISVRVDERDEAALHAAAAVPDSATLQHDEMKVKNMSLGTAVRIGTVDRFQGEEAKIVIISLVRNEGDLSSFEAALSSRSAGFVKSTNRANVALSRARDAMIVMGNATQMAVQSQFWATVVQKFENTGSILTGLPLRCVSHPDEDYLAADPEQIAHWAPDGGCARPCGKELQCGHVCPLKCHPRSHENTDAAKSARAADTSAGQSATRATHKKVVDLVKRDATRRRANIAVAIRCARIRASSAWNLAPGVASIRALVQSHAARRVDDCHVTKLVTSCWPVAILVHPQLCPTCSSDSQKHQIVDLLGMRALLDLNHTVSDLSERIITLTCGHTFTVETLDGHCEMLLYFTQNPTNGQWDGLRQPPSAFSNGPTCPTCRAQILSPRYGRPLARSRLDKHERRALARLGEELEKLQRLWTSIDVAHKITSLLSELRDPRVKAPKIDQPTTRALRSICRDRLKQESEALLMTAHNLTNSKAFKLPYDIHYPWMRATTELRHLYEKARQLSESKTQLVTAFEAALSKAYQEARPKYSDDDPNSDAKALAESHRCVAMPRSQADTRIQIEAMLMMLHARVAMLRIATALQQMLDKERFGEARLWKFQVHFMLESSGCDAEKVIRKARGAKSGRLEMRAELLLYRIDFEHTRFLIELDKTMSSSFRAGDSTKGPAPKIKSNSEESLERARKKLLAARERAEAAWEVFAATTSPALCEEGEILSRELQAMHLSVSEWLVELEKGVVRYRPVTLSEKAMIIKALEYADDGHFYRCPNGHSFTIGDCGQAMEVATCPECGEAIGGDSHRVLDDNSRDAELMQLARAQGARRSEWIR</sequence>
<keyword evidence="5" id="KW-0862">Zinc</keyword>
<dbReference type="STRING" id="1522189.A0A316VP71"/>
<evidence type="ECO:0000313" key="10">
    <source>
        <dbReference type="Proteomes" id="UP000245783"/>
    </source>
</evidence>
<keyword evidence="4" id="KW-0863">Zinc-finger</keyword>
<dbReference type="PANTHER" id="PTHR10887:SF341">
    <property type="entry name" value="NFX1-TYPE ZINC FINGER-CONTAINING PROTEIN 1"/>
    <property type="match status" value="1"/>
</dbReference>
<evidence type="ECO:0000256" key="3">
    <source>
        <dbReference type="ARBA" id="ARBA00022723"/>
    </source>
</evidence>
<feature type="compositionally biased region" description="Acidic residues" evidence="7">
    <location>
        <begin position="637"/>
        <end position="650"/>
    </location>
</feature>
<evidence type="ECO:0000256" key="7">
    <source>
        <dbReference type="SAM" id="MobiDB-lite"/>
    </source>
</evidence>
<evidence type="ECO:0000256" key="2">
    <source>
        <dbReference type="ARBA" id="ARBA00022490"/>
    </source>
</evidence>
<dbReference type="InterPro" id="IPR041677">
    <property type="entry name" value="DNA2/NAM7_AAA_11"/>
</dbReference>
<dbReference type="GO" id="GO:0031380">
    <property type="term" value="C:nuclear RNA-directed RNA polymerase complex"/>
    <property type="evidence" value="ECO:0007669"/>
    <property type="project" value="TreeGrafter"/>
</dbReference>
<evidence type="ECO:0000259" key="8">
    <source>
        <dbReference type="PROSITE" id="PS51981"/>
    </source>
</evidence>
<name>A0A316VP71_9BASI</name>
<keyword evidence="2" id="KW-0963">Cytoplasm</keyword>
<organism evidence="9 10">
    <name type="scientific">Ceraceosorus guamensis</name>
    <dbReference type="NCBI Taxonomy" id="1522189"/>
    <lineage>
        <taxon>Eukaryota</taxon>
        <taxon>Fungi</taxon>
        <taxon>Dikarya</taxon>
        <taxon>Basidiomycota</taxon>
        <taxon>Ustilaginomycotina</taxon>
        <taxon>Exobasidiomycetes</taxon>
        <taxon>Ceraceosorales</taxon>
        <taxon>Ceraceosoraceae</taxon>
        <taxon>Ceraceosorus</taxon>
    </lineage>
</organism>
<dbReference type="GO" id="GO:0002376">
    <property type="term" value="P:immune system process"/>
    <property type="evidence" value="ECO:0007669"/>
    <property type="project" value="UniProtKB-KW"/>
</dbReference>
<comment type="subcellular location">
    <subcellularLocation>
        <location evidence="1">Cytoplasm</location>
    </subcellularLocation>
</comment>
<proteinExistence type="predicted"/>
<evidence type="ECO:0000256" key="1">
    <source>
        <dbReference type="ARBA" id="ARBA00004496"/>
    </source>
</evidence>
<dbReference type="InterPro" id="IPR041679">
    <property type="entry name" value="DNA2/NAM7-like_C"/>
</dbReference>
<dbReference type="CDD" id="cd18808">
    <property type="entry name" value="SF1_C_Upf1"/>
    <property type="match status" value="1"/>
</dbReference>
<dbReference type="CDD" id="cd06008">
    <property type="entry name" value="NF-X1-zinc-finger"/>
    <property type="match status" value="1"/>
</dbReference>
<keyword evidence="6" id="KW-0391">Immunity</keyword>
<dbReference type="GO" id="GO:0004386">
    <property type="term" value="F:helicase activity"/>
    <property type="evidence" value="ECO:0007669"/>
    <property type="project" value="InterPro"/>
</dbReference>
<dbReference type="Pfam" id="PF13086">
    <property type="entry name" value="AAA_11"/>
    <property type="match status" value="2"/>
</dbReference>
<protein>
    <submittedName>
        <fullName evidence="9">P-loop containing nucleoside triphosphate hydrolase protein</fullName>
    </submittedName>
</protein>
<dbReference type="EMBL" id="KZ819493">
    <property type="protein sequence ID" value="PWN39120.1"/>
    <property type="molecule type" value="Genomic_DNA"/>
</dbReference>
<evidence type="ECO:0000256" key="4">
    <source>
        <dbReference type="ARBA" id="ARBA00022771"/>
    </source>
</evidence>
<feature type="region of interest" description="Disordered" evidence="7">
    <location>
        <begin position="637"/>
        <end position="668"/>
    </location>
</feature>
<dbReference type="PANTHER" id="PTHR10887">
    <property type="entry name" value="DNA2/NAM7 HELICASE FAMILY"/>
    <property type="match status" value="1"/>
</dbReference>
<dbReference type="GeneID" id="37038410"/>
<dbReference type="GO" id="GO:0031048">
    <property type="term" value="P:regulatory ncRNA-mediated heterochromatin formation"/>
    <property type="evidence" value="ECO:0007669"/>
    <property type="project" value="TreeGrafter"/>
</dbReference>
<keyword evidence="9" id="KW-0378">Hydrolase</keyword>
<keyword evidence="10" id="KW-1185">Reference proteome</keyword>
<dbReference type="Gene3D" id="3.40.50.300">
    <property type="entry name" value="P-loop containing nucleotide triphosphate hydrolases"/>
    <property type="match status" value="3"/>
</dbReference>
<gene>
    <name evidence="9" type="ORF">IE81DRAFT_350450</name>
</gene>